<dbReference type="GO" id="GO:0016787">
    <property type="term" value="F:hydrolase activity"/>
    <property type="evidence" value="ECO:0007669"/>
    <property type="project" value="UniProtKB-KW"/>
</dbReference>
<dbReference type="PANTHER" id="PTHR11487">
    <property type="entry name" value="THIOESTERASE"/>
    <property type="match status" value="1"/>
</dbReference>
<organism evidence="4 5">
    <name type="scientific">Sinosporangium album</name>
    <dbReference type="NCBI Taxonomy" id="504805"/>
    <lineage>
        <taxon>Bacteria</taxon>
        <taxon>Bacillati</taxon>
        <taxon>Actinomycetota</taxon>
        <taxon>Actinomycetes</taxon>
        <taxon>Streptosporangiales</taxon>
        <taxon>Streptosporangiaceae</taxon>
        <taxon>Sinosporangium</taxon>
    </lineage>
</organism>
<dbReference type="Proteomes" id="UP000198923">
    <property type="component" value="Unassembled WGS sequence"/>
</dbReference>
<dbReference type="STRING" id="504805.SAMN05421505_12823"/>
<reference evidence="4 5" key="1">
    <citation type="submission" date="2016-10" db="EMBL/GenBank/DDBJ databases">
        <authorList>
            <person name="de Groot N.N."/>
        </authorList>
    </citation>
    <scope>NUCLEOTIDE SEQUENCE [LARGE SCALE GENOMIC DNA]</scope>
    <source>
        <strain evidence="4 5">CPCC 201354</strain>
    </source>
</reference>
<dbReference type="InterPro" id="IPR012223">
    <property type="entry name" value="TEII"/>
</dbReference>
<evidence type="ECO:0000313" key="4">
    <source>
        <dbReference type="EMBL" id="SDH95872.1"/>
    </source>
</evidence>
<evidence type="ECO:0000256" key="2">
    <source>
        <dbReference type="ARBA" id="ARBA00022801"/>
    </source>
</evidence>
<dbReference type="SUPFAM" id="SSF53474">
    <property type="entry name" value="alpha/beta-Hydrolases"/>
    <property type="match status" value="1"/>
</dbReference>
<proteinExistence type="inferred from homology"/>
<sequence>MTKSTQLTNPWIRLHLRRSEVRARLICLPHAGGGASFYRGWAASLPDWLDVVAVQYPGREDRTAEPLIDDLDTLADGVACAVAPLFDVPTALFGHSMGAVLAYHVAARLVESGTAKPAALHVSACPSPDRPRDTAYHTLDDDGLAAVLRRHGGTDPVVLADPELREIVLGVVRNDYRMLETYEPKPPVALPVPIVAYCPDADETVNAEAMADWALATSRDFTLRRLRGGHFYLADERTRVWAEIVGGLADAC</sequence>
<dbReference type="GO" id="GO:0008610">
    <property type="term" value="P:lipid biosynthetic process"/>
    <property type="evidence" value="ECO:0007669"/>
    <property type="project" value="TreeGrafter"/>
</dbReference>
<feature type="domain" description="Thioesterase TesA-like" evidence="3">
    <location>
        <begin position="26"/>
        <end position="249"/>
    </location>
</feature>
<protein>
    <submittedName>
        <fullName evidence="4">Pyochelin biosynthetic protein PchC</fullName>
    </submittedName>
</protein>
<accession>A0A1G8GNB7</accession>
<dbReference type="SMART" id="SM00824">
    <property type="entry name" value="PKS_TE"/>
    <property type="match status" value="1"/>
</dbReference>
<evidence type="ECO:0000256" key="1">
    <source>
        <dbReference type="ARBA" id="ARBA00007169"/>
    </source>
</evidence>
<dbReference type="RefSeq" id="WP_093173488.1">
    <property type="nucleotide sequence ID" value="NZ_FNCN01000028.1"/>
</dbReference>
<keyword evidence="2" id="KW-0378">Hydrolase</keyword>
<dbReference type="InterPro" id="IPR001031">
    <property type="entry name" value="Thioesterase"/>
</dbReference>
<comment type="similarity">
    <text evidence="1">Belongs to the thioesterase family.</text>
</comment>
<evidence type="ECO:0000259" key="3">
    <source>
        <dbReference type="SMART" id="SM00824"/>
    </source>
</evidence>
<dbReference type="AlphaFoldDB" id="A0A1G8GNB7"/>
<dbReference type="Gene3D" id="3.40.50.1820">
    <property type="entry name" value="alpha/beta hydrolase"/>
    <property type="match status" value="1"/>
</dbReference>
<dbReference type="EMBL" id="FNCN01000028">
    <property type="protein sequence ID" value="SDH95872.1"/>
    <property type="molecule type" value="Genomic_DNA"/>
</dbReference>
<dbReference type="PANTHER" id="PTHR11487:SF0">
    <property type="entry name" value="S-ACYL FATTY ACID SYNTHASE THIOESTERASE, MEDIUM CHAIN"/>
    <property type="match status" value="1"/>
</dbReference>
<name>A0A1G8GNB7_9ACTN</name>
<dbReference type="Pfam" id="PF00975">
    <property type="entry name" value="Thioesterase"/>
    <property type="match status" value="1"/>
</dbReference>
<evidence type="ECO:0000313" key="5">
    <source>
        <dbReference type="Proteomes" id="UP000198923"/>
    </source>
</evidence>
<dbReference type="OrthoDB" id="8480037at2"/>
<dbReference type="InterPro" id="IPR020802">
    <property type="entry name" value="TesA-like"/>
</dbReference>
<keyword evidence="5" id="KW-1185">Reference proteome</keyword>
<gene>
    <name evidence="4" type="ORF">SAMN05421505_12823</name>
</gene>
<dbReference type="InterPro" id="IPR029058">
    <property type="entry name" value="AB_hydrolase_fold"/>
</dbReference>